<sequence>MDIETEEDVVRIIQQDDWMMSVLRAAKTLNLPDWWICAGFLRSKIWDTLHGFEERTVLSDIDIIYFDPTNTDENFEKKLEAKLREIIPNIPWSVKNQARMHIVNNLQPHSSAVVGIANFPETVTALGAKLDEENNVILTAPHGIHDVLNLVVKPTPPFLTTVKLRAIYENRVQQKNWSSIWTKVKIFYMEKFE</sequence>
<gene>
    <name evidence="1" type="ORF">FG384_05305</name>
</gene>
<dbReference type="Proteomes" id="UP000316626">
    <property type="component" value="Unassembled WGS sequence"/>
</dbReference>
<dbReference type="Pfam" id="PF06042">
    <property type="entry name" value="NTP_transf_6"/>
    <property type="match status" value="1"/>
</dbReference>
<proteinExistence type="predicted"/>
<dbReference type="PANTHER" id="PTHR39166">
    <property type="entry name" value="BLL1166 PROTEIN"/>
    <property type="match status" value="1"/>
</dbReference>
<dbReference type="GO" id="GO:0016740">
    <property type="term" value="F:transferase activity"/>
    <property type="evidence" value="ECO:0007669"/>
    <property type="project" value="UniProtKB-KW"/>
</dbReference>
<comment type="caution">
    <text evidence="1">The sequence shown here is derived from an EMBL/GenBank/DDBJ whole genome shotgun (WGS) entry which is preliminary data.</text>
</comment>
<name>A0A544TU94_9BACI</name>
<dbReference type="InterPro" id="IPR009267">
    <property type="entry name" value="NTP_transf_6"/>
</dbReference>
<accession>A0A544TU94</accession>
<evidence type="ECO:0000313" key="1">
    <source>
        <dbReference type="EMBL" id="TQR21012.1"/>
    </source>
</evidence>
<dbReference type="EMBL" id="VDGI01000003">
    <property type="protein sequence ID" value="TQR21012.1"/>
    <property type="molecule type" value="Genomic_DNA"/>
</dbReference>
<dbReference type="PANTHER" id="PTHR39166:SF1">
    <property type="entry name" value="BLL1166 PROTEIN"/>
    <property type="match status" value="1"/>
</dbReference>
<protein>
    <submittedName>
        <fullName evidence="1">Nucleotidyltransferase family protein</fullName>
    </submittedName>
</protein>
<reference evidence="1 2" key="1">
    <citation type="submission" date="2019-06" db="EMBL/GenBank/DDBJ databases">
        <title>Psychrobacillus vulpis sp. nov., a new species isolated from feces of a red fox that inhabits in The Tablas de Daimiel Natural Park, Albacete, Spain.</title>
        <authorList>
            <person name="Rodriguez M."/>
            <person name="Reina J.C."/>
            <person name="Bejar V."/>
            <person name="Llamas I."/>
        </authorList>
    </citation>
    <scope>NUCLEOTIDE SEQUENCE [LARGE SCALE GENOMIC DNA]</scope>
    <source>
        <strain evidence="1 2">Z8</strain>
    </source>
</reference>
<keyword evidence="2" id="KW-1185">Reference proteome</keyword>
<dbReference type="RefSeq" id="WP_142641543.1">
    <property type="nucleotide sequence ID" value="NZ_VDGI01000003.1"/>
</dbReference>
<organism evidence="1 2">
    <name type="scientific">Psychrobacillus vulpis</name>
    <dbReference type="NCBI Taxonomy" id="2325572"/>
    <lineage>
        <taxon>Bacteria</taxon>
        <taxon>Bacillati</taxon>
        <taxon>Bacillota</taxon>
        <taxon>Bacilli</taxon>
        <taxon>Bacillales</taxon>
        <taxon>Bacillaceae</taxon>
        <taxon>Psychrobacillus</taxon>
    </lineage>
</organism>
<dbReference type="AlphaFoldDB" id="A0A544TU94"/>
<dbReference type="OrthoDB" id="1901124at2"/>
<evidence type="ECO:0000313" key="2">
    <source>
        <dbReference type="Proteomes" id="UP000316626"/>
    </source>
</evidence>
<keyword evidence="1" id="KW-0808">Transferase</keyword>